<feature type="compositionally biased region" description="Polar residues" evidence="1">
    <location>
        <begin position="45"/>
        <end position="56"/>
    </location>
</feature>
<dbReference type="EMBL" id="PTQR01000088">
    <property type="protein sequence ID" value="TKX20414.1"/>
    <property type="molecule type" value="Genomic_DNA"/>
</dbReference>
<reference evidence="2 3" key="1">
    <citation type="submission" date="2018-02" db="EMBL/GenBank/DDBJ databases">
        <title>Draft genome sequences of Elsinoe sp., causing black scab on jojoba.</title>
        <authorList>
            <person name="Stodart B."/>
            <person name="Jeffress S."/>
            <person name="Ash G."/>
            <person name="Arun Chinnappa K."/>
        </authorList>
    </citation>
    <scope>NUCLEOTIDE SEQUENCE [LARGE SCALE GENOMIC DNA]</scope>
    <source>
        <strain evidence="2 3">Hillstone_2</strain>
    </source>
</reference>
<evidence type="ECO:0000256" key="1">
    <source>
        <dbReference type="SAM" id="MobiDB-lite"/>
    </source>
</evidence>
<proteinExistence type="predicted"/>
<feature type="region of interest" description="Disordered" evidence="1">
    <location>
        <begin position="1"/>
        <end position="59"/>
    </location>
</feature>
<sequence>MRVNSDIEGLLGDDDFEAHDDSTKDLDRNEEADAIPSGEDIEDVSIQNQGNGSEDSQMPHYLAEVIELT</sequence>
<dbReference type="Proteomes" id="UP000308133">
    <property type="component" value="Unassembled WGS sequence"/>
</dbReference>
<name>A0A4U7AXG7_9PEZI</name>
<feature type="compositionally biased region" description="Acidic residues" evidence="1">
    <location>
        <begin position="32"/>
        <end position="43"/>
    </location>
</feature>
<organism evidence="2 3">
    <name type="scientific">Elsinoe australis</name>
    <dbReference type="NCBI Taxonomy" id="40998"/>
    <lineage>
        <taxon>Eukaryota</taxon>
        <taxon>Fungi</taxon>
        <taxon>Dikarya</taxon>
        <taxon>Ascomycota</taxon>
        <taxon>Pezizomycotina</taxon>
        <taxon>Dothideomycetes</taxon>
        <taxon>Dothideomycetidae</taxon>
        <taxon>Myriangiales</taxon>
        <taxon>Elsinoaceae</taxon>
        <taxon>Elsinoe</taxon>
    </lineage>
</organism>
<gene>
    <name evidence="2" type="ORF">C1H76_7224</name>
</gene>
<feature type="compositionally biased region" description="Basic and acidic residues" evidence="1">
    <location>
        <begin position="19"/>
        <end position="31"/>
    </location>
</feature>
<comment type="caution">
    <text evidence="2">The sequence shown here is derived from an EMBL/GenBank/DDBJ whole genome shotgun (WGS) entry which is preliminary data.</text>
</comment>
<evidence type="ECO:0000313" key="3">
    <source>
        <dbReference type="Proteomes" id="UP000308133"/>
    </source>
</evidence>
<accession>A0A4U7AXG7</accession>
<protein>
    <submittedName>
        <fullName evidence="2">Uncharacterized protein</fullName>
    </submittedName>
</protein>
<dbReference type="AlphaFoldDB" id="A0A4U7AXG7"/>
<evidence type="ECO:0000313" key="2">
    <source>
        <dbReference type="EMBL" id="TKX20414.1"/>
    </source>
</evidence>